<organism evidence="1 2">
    <name type="scientific">Cupriavidus necator</name>
    <name type="common">Alcaligenes eutrophus</name>
    <name type="synonym">Ralstonia eutropha</name>
    <dbReference type="NCBI Taxonomy" id="106590"/>
    <lineage>
        <taxon>Bacteria</taxon>
        <taxon>Pseudomonadati</taxon>
        <taxon>Pseudomonadota</taxon>
        <taxon>Betaproteobacteria</taxon>
        <taxon>Burkholderiales</taxon>
        <taxon>Burkholderiaceae</taxon>
        <taxon>Cupriavidus</taxon>
    </lineage>
</organism>
<evidence type="ECO:0000313" key="2">
    <source>
        <dbReference type="Proteomes" id="UP000253501"/>
    </source>
</evidence>
<accession>A0A367P6Z4</accession>
<sequence>MPLTPEQLQRLLDEPIDSWDVCNLLSGTVDFLEFSESNLAWQRRRELQRAQERVHVPVREAPFVTSFRQAKR</sequence>
<comment type="caution">
    <text evidence="1">The sequence shown here is derived from an EMBL/GenBank/DDBJ whole genome shotgun (WGS) entry which is preliminary data.</text>
</comment>
<dbReference type="RefSeq" id="WP_147266366.1">
    <property type="nucleotide sequence ID" value="NZ_CP068436.1"/>
</dbReference>
<reference evidence="1 2" key="1">
    <citation type="submission" date="2018-04" db="EMBL/GenBank/DDBJ databases">
        <title>Cupriavidus necator CR12 genome sequencing and assembly.</title>
        <authorList>
            <person name="Ben Fekih I."/>
            <person name="Mazhar H.S."/>
            <person name="Bello S.K."/>
            <person name="Rensing C."/>
        </authorList>
    </citation>
    <scope>NUCLEOTIDE SEQUENCE [LARGE SCALE GENOMIC DNA]</scope>
    <source>
        <strain evidence="1 2">CR12</strain>
    </source>
</reference>
<name>A0A367P6Z4_CUPNE</name>
<protein>
    <submittedName>
        <fullName evidence="1">Uncharacterized protein</fullName>
    </submittedName>
</protein>
<evidence type="ECO:0000313" key="1">
    <source>
        <dbReference type="EMBL" id="RCJ03618.1"/>
    </source>
</evidence>
<gene>
    <name evidence="1" type="ORF">DDK22_36305</name>
</gene>
<dbReference type="AlphaFoldDB" id="A0A367P6Z4"/>
<proteinExistence type="predicted"/>
<dbReference type="Proteomes" id="UP000253501">
    <property type="component" value="Unassembled WGS sequence"/>
</dbReference>
<dbReference type="EMBL" id="QDHA01000139">
    <property type="protein sequence ID" value="RCJ03618.1"/>
    <property type="molecule type" value="Genomic_DNA"/>
</dbReference>